<evidence type="ECO:0008006" key="3">
    <source>
        <dbReference type="Google" id="ProtNLM"/>
    </source>
</evidence>
<sequence length="185" mass="20599">MKIFSIKKRILSLIILVSLGSCSTVKTATVSGKITAIQSGKDRYTATIKNERNKMYLGTISIPNLSNPHLFKQASVGDTIVVKGEVWKMGTEKHIKVEEILELKKKDSAEAQITGIIQSIERGKDGYTAKIKTTNGLLYFATISIPNLGSPEKYRLFKIGETANLFGELWKMGEENHLNVRKILE</sequence>
<evidence type="ECO:0000313" key="2">
    <source>
        <dbReference type="EMBL" id="XDU96498.1"/>
    </source>
</evidence>
<organism evidence="2">
    <name type="scientific">Flavobacterium sp. WC2409</name>
    <dbReference type="NCBI Taxonomy" id="3234139"/>
    <lineage>
        <taxon>Bacteria</taxon>
        <taxon>Pseudomonadati</taxon>
        <taxon>Bacteroidota</taxon>
        <taxon>Flavobacteriia</taxon>
        <taxon>Flavobacteriales</taxon>
        <taxon>Flavobacteriaceae</taxon>
        <taxon>Flavobacterium</taxon>
    </lineage>
</organism>
<gene>
    <name evidence="2" type="ORF">AB3G34_05150</name>
</gene>
<feature type="chain" id="PRO_5044270015" description="DUF5666 domain-containing protein" evidence="1">
    <location>
        <begin position="24"/>
        <end position="185"/>
    </location>
</feature>
<protein>
    <recommendedName>
        <fullName evidence="3">DUF5666 domain-containing protein</fullName>
    </recommendedName>
</protein>
<dbReference type="EMBL" id="CP165625">
    <property type="protein sequence ID" value="XDU96498.1"/>
    <property type="molecule type" value="Genomic_DNA"/>
</dbReference>
<reference evidence="2" key="1">
    <citation type="submission" date="2024-07" db="EMBL/GenBank/DDBJ databases">
        <authorList>
            <person name="Biller S.J."/>
        </authorList>
    </citation>
    <scope>NUCLEOTIDE SEQUENCE</scope>
    <source>
        <strain evidence="2">WC2409</strain>
    </source>
</reference>
<proteinExistence type="predicted"/>
<dbReference type="AlphaFoldDB" id="A0AB39W3P5"/>
<dbReference type="PROSITE" id="PS51257">
    <property type="entry name" value="PROKAR_LIPOPROTEIN"/>
    <property type="match status" value="1"/>
</dbReference>
<accession>A0AB39W3P5</accession>
<evidence type="ECO:0000256" key="1">
    <source>
        <dbReference type="SAM" id="SignalP"/>
    </source>
</evidence>
<feature type="signal peptide" evidence="1">
    <location>
        <begin position="1"/>
        <end position="23"/>
    </location>
</feature>
<name>A0AB39W3P5_9FLAO</name>
<keyword evidence="1" id="KW-0732">Signal</keyword>
<dbReference type="RefSeq" id="WP_369753658.1">
    <property type="nucleotide sequence ID" value="NZ_CP165625.1"/>
</dbReference>